<dbReference type="InterPro" id="IPR001387">
    <property type="entry name" value="Cro/C1-type_HTH"/>
</dbReference>
<sequence length="71" mass="7692">MAQVCRVLGDNVKALRLVQGLSQEALALEAGLDRTYISQIERGVSNPSVLVLLKIAAVLKAEVSDLFIKKK</sequence>
<dbReference type="InterPro" id="IPR050807">
    <property type="entry name" value="TransReg_Diox_bact_type"/>
</dbReference>
<dbReference type="GO" id="GO:0003677">
    <property type="term" value="F:DNA binding"/>
    <property type="evidence" value="ECO:0007669"/>
    <property type="project" value="UniProtKB-KW"/>
</dbReference>
<dbReference type="InterPro" id="IPR010982">
    <property type="entry name" value="Lambda_DNA-bd_dom_sf"/>
</dbReference>
<evidence type="ECO:0000313" key="3">
    <source>
        <dbReference type="EMBL" id="OIR08993.1"/>
    </source>
</evidence>
<dbReference type="SUPFAM" id="SSF47413">
    <property type="entry name" value="lambda repressor-like DNA-binding domains"/>
    <property type="match status" value="1"/>
</dbReference>
<dbReference type="PANTHER" id="PTHR46797">
    <property type="entry name" value="HTH-TYPE TRANSCRIPTIONAL REGULATOR"/>
    <property type="match status" value="1"/>
</dbReference>
<dbReference type="GO" id="GO:0003700">
    <property type="term" value="F:DNA-binding transcription factor activity"/>
    <property type="evidence" value="ECO:0007669"/>
    <property type="project" value="TreeGrafter"/>
</dbReference>
<accession>A0A1J5SKI8</accession>
<dbReference type="Pfam" id="PF01381">
    <property type="entry name" value="HTH_3"/>
    <property type="match status" value="1"/>
</dbReference>
<dbReference type="GO" id="GO:0005829">
    <property type="term" value="C:cytosol"/>
    <property type="evidence" value="ECO:0007669"/>
    <property type="project" value="TreeGrafter"/>
</dbReference>
<dbReference type="PROSITE" id="PS50943">
    <property type="entry name" value="HTH_CROC1"/>
    <property type="match status" value="1"/>
</dbReference>
<comment type="caution">
    <text evidence="3">The sequence shown here is derived from an EMBL/GenBank/DDBJ whole genome shotgun (WGS) entry which is preliminary data.</text>
</comment>
<organism evidence="3">
    <name type="scientific">mine drainage metagenome</name>
    <dbReference type="NCBI Taxonomy" id="410659"/>
    <lineage>
        <taxon>unclassified sequences</taxon>
        <taxon>metagenomes</taxon>
        <taxon>ecological metagenomes</taxon>
    </lineage>
</organism>
<evidence type="ECO:0000256" key="1">
    <source>
        <dbReference type="ARBA" id="ARBA00023125"/>
    </source>
</evidence>
<keyword evidence="1" id="KW-0238">DNA-binding</keyword>
<evidence type="ECO:0000259" key="2">
    <source>
        <dbReference type="PROSITE" id="PS50943"/>
    </source>
</evidence>
<dbReference type="CDD" id="cd00093">
    <property type="entry name" value="HTH_XRE"/>
    <property type="match status" value="1"/>
</dbReference>
<dbReference type="EMBL" id="MLJW01000029">
    <property type="protein sequence ID" value="OIR08993.1"/>
    <property type="molecule type" value="Genomic_DNA"/>
</dbReference>
<feature type="domain" description="HTH cro/C1-type" evidence="2">
    <location>
        <begin position="12"/>
        <end position="66"/>
    </location>
</feature>
<dbReference type="Gene3D" id="1.10.260.40">
    <property type="entry name" value="lambda repressor-like DNA-binding domains"/>
    <property type="match status" value="1"/>
</dbReference>
<protein>
    <submittedName>
        <fullName evidence="3">HTH-type transcriptional regulator SinR</fullName>
    </submittedName>
</protein>
<dbReference type="PANTHER" id="PTHR46797:SF1">
    <property type="entry name" value="METHYLPHOSPHONATE SYNTHASE"/>
    <property type="match status" value="1"/>
</dbReference>
<name>A0A1J5SKI8_9ZZZZ</name>
<gene>
    <name evidence="3" type="primary">sinR_1</name>
    <name evidence="3" type="ORF">GALL_89880</name>
</gene>
<proteinExistence type="predicted"/>
<dbReference type="AlphaFoldDB" id="A0A1J5SKI8"/>
<dbReference type="SMART" id="SM00530">
    <property type="entry name" value="HTH_XRE"/>
    <property type="match status" value="1"/>
</dbReference>
<reference evidence="3" key="1">
    <citation type="submission" date="2016-10" db="EMBL/GenBank/DDBJ databases">
        <title>Sequence of Gallionella enrichment culture.</title>
        <authorList>
            <person name="Poehlein A."/>
            <person name="Muehling M."/>
            <person name="Daniel R."/>
        </authorList>
    </citation>
    <scope>NUCLEOTIDE SEQUENCE</scope>
</reference>